<dbReference type="WBParaSite" id="nRc.2.0.1.t39600-RA">
    <property type="protein sequence ID" value="nRc.2.0.1.t39600-RA"/>
    <property type="gene ID" value="nRc.2.0.1.g39600"/>
</dbReference>
<protein>
    <submittedName>
        <fullName evidence="3">Uncharacterized protein</fullName>
    </submittedName>
</protein>
<keyword evidence="1" id="KW-0472">Membrane</keyword>
<feature type="transmembrane region" description="Helical" evidence="1">
    <location>
        <begin position="17"/>
        <end position="36"/>
    </location>
</feature>
<accession>A0A915KNH4</accession>
<proteinExistence type="predicted"/>
<name>A0A915KNH4_ROMCU</name>
<dbReference type="Proteomes" id="UP000887565">
    <property type="component" value="Unplaced"/>
</dbReference>
<evidence type="ECO:0000256" key="1">
    <source>
        <dbReference type="SAM" id="Phobius"/>
    </source>
</evidence>
<reference evidence="3" key="1">
    <citation type="submission" date="2022-11" db="UniProtKB">
        <authorList>
            <consortium name="WormBaseParasite"/>
        </authorList>
    </citation>
    <scope>IDENTIFICATION</scope>
</reference>
<sequence length="69" mass="8357">MYLSKCGEQHRHHSPNFIFDFILLATPIVFPIQFLTAERLTLSEDFVKRYTILEYFLYRHQQGFMLNMV</sequence>
<keyword evidence="2" id="KW-1185">Reference proteome</keyword>
<dbReference type="AlphaFoldDB" id="A0A915KNH4"/>
<keyword evidence="1" id="KW-1133">Transmembrane helix</keyword>
<evidence type="ECO:0000313" key="2">
    <source>
        <dbReference type="Proteomes" id="UP000887565"/>
    </source>
</evidence>
<organism evidence="2 3">
    <name type="scientific">Romanomermis culicivorax</name>
    <name type="common">Nematode worm</name>
    <dbReference type="NCBI Taxonomy" id="13658"/>
    <lineage>
        <taxon>Eukaryota</taxon>
        <taxon>Metazoa</taxon>
        <taxon>Ecdysozoa</taxon>
        <taxon>Nematoda</taxon>
        <taxon>Enoplea</taxon>
        <taxon>Dorylaimia</taxon>
        <taxon>Mermithida</taxon>
        <taxon>Mermithoidea</taxon>
        <taxon>Mermithidae</taxon>
        <taxon>Romanomermis</taxon>
    </lineage>
</organism>
<keyword evidence="1" id="KW-0812">Transmembrane</keyword>
<evidence type="ECO:0000313" key="3">
    <source>
        <dbReference type="WBParaSite" id="nRc.2.0.1.t39600-RA"/>
    </source>
</evidence>